<reference evidence="2" key="2">
    <citation type="submission" date="2023-05" db="EMBL/GenBank/DDBJ databases">
        <authorList>
            <consortium name="Lawrence Berkeley National Laboratory"/>
            <person name="Steindorff A."/>
            <person name="Hensen N."/>
            <person name="Bonometti L."/>
            <person name="Westerberg I."/>
            <person name="Brannstrom I.O."/>
            <person name="Guillou S."/>
            <person name="Cros-Aarteil S."/>
            <person name="Calhoun S."/>
            <person name="Haridas S."/>
            <person name="Kuo A."/>
            <person name="Mondo S."/>
            <person name="Pangilinan J."/>
            <person name="Riley R."/>
            <person name="Labutti K."/>
            <person name="Andreopoulos B."/>
            <person name="Lipzen A."/>
            <person name="Chen C."/>
            <person name="Yanf M."/>
            <person name="Daum C."/>
            <person name="Ng V."/>
            <person name="Clum A."/>
            <person name="Ohm R."/>
            <person name="Martin F."/>
            <person name="Silar P."/>
            <person name="Natvig D."/>
            <person name="Lalanne C."/>
            <person name="Gautier V."/>
            <person name="Ament-Velasquez S.L."/>
            <person name="Kruys A."/>
            <person name="Hutchinson M.I."/>
            <person name="Powell A.J."/>
            <person name="Barry K."/>
            <person name="Miller A.N."/>
            <person name="Grigoriev I.V."/>
            <person name="Debuchy R."/>
            <person name="Gladieux P."/>
            <person name="Thoren M.H."/>
            <person name="Johannesson H."/>
        </authorList>
    </citation>
    <scope>NUCLEOTIDE SEQUENCE</scope>
    <source>
        <strain evidence="2">CBS 757.83</strain>
    </source>
</reference>
<name>A0AAN6SXT4_9PEZI</name>
<protein>
    <submittedName>
        <fullName evidence="2">Uncharacterized protein</fullName>
    </submittedName>
</protein>
<feature type="compositionally biased region" description="Pro residues" evidence="1">
    <location>
        <begin position="1"/>
        <end position="17"/>
    </location>
</feature>
<accession>A0AAN6SXT4</accession>
<feature type="region of interest" description="Disordered" evidence="1">
    <location>
        <begin position="167"/>
        <end position="193"/>
    </location>
</feature>
<reference evidence="2" key="1">
    <citation type="journal article" date="2023" name="Mol. Phylogenet. Evol.">
        <title>Genome-scale phylogeny and comparative genomics of the fungal order Sordariales.</title>
        <authorList>
            <person name="Hensen N."/>
            <person name="Bonometti L."/>
            <person name="Westerberg I."/>
            <person name="Brannstrom I.O."/>
            <person name="Guillou S."/>
            <person name="Cros-Aarteil S."/>
            <person name="Calhoun S."/>
            <person name="Haridas S."/>
            <person name="Kuo A."/>
            <person name="Mondo S."/>
            <person name="Pangilinan J."/>
            <person name="Riley R."/>
            <person name="LaButti K."/>
            <person name="Andreopoulos B."/>
            <person name="Lipzen A."/>
            <person name="Chen C."/>
            <person name="Yan M."/>
            <person name="Daum C."/>
            <person name="Ng V."/>
            <person name="Clum A."/>
            <person name="Steindorff A."/>
            <person name="Ohm R.A."/>
            <person name="Martin F."/>
            <person name="Silar P."/>
            <person name="Natvig D.O."/>
            <person name="Lalanne C."/>
            <person name="Gautier V."/>
            <person name="Ament-Velasquez S.L."/>
            <person name="Kruys A."/>
            <person name="Hutchinson M.I."/>
            <person name="Powell A.J."/>
            <person name="Barry K."/>
            <person name="Miller A.N."/>
            <person name="Grigoriev I.V."/>
            <person name="Debuchy R."/>
            <person name="Gladieux P."/>
            <person name="Hiltunen Thoren M."/>
            <person name="Johannesson H."/>
        </authorList>
    </citation>
    <scope>NUCLEOTIDE SEQUENCE</scope>
    <source>
        <strain evidence="2">CBS 757.83</strain>
    </source>
</reference>
<sequence>MHNSPPPMSGLPGPPYAMHPESGPRFAPPSAGPSTCTPSFQNPVHPSQETIPCTFSRLVDALWQASDEEVRRAVILFRKKCLMGPPSHVDGIYDTLVQNYPAFTRGTGNYSMPPAPPLQHHGHPASHLSAAASVVQPQPLAPPQFQPHLSDDTWTWEMGGGYSANFYSNTPAHNPSETGPPPPPLVEQQTAPRTRTLIACRSCRKKKVRAISPVE</sequence>
<feature type="compositionally biased region" description="Polar residues" evidence="1">
    <location>
        <begin position="167"/>
        <end position="177"/>
    </location>
</feature>
<dbReference type="Proteomes" id="UP001305647">
    <property type="component" value="Unassembled WGS sequence"/>
</dbReference>
<gene>
    <name evidence="2" type="ORF">N658DRAFT_500105</name>
</gene>
<feature type="compositionally biased region" description="Polar residues" evidence="1">
    <location>
        <begin position="32"/>
        <end position="46"/>
    </location>
</feature>
<evidence type="ECO:0000313" key="3">
    <source>
        <dbReference type="Proteomes" id="UP001305647"/>
    </source>
</evidence>
<evidence type="ECO:0000313" key="2">
    <source>
        <dbReference type="EMBL" id="KAK4097795.1"/>
    </source>
</evidence>
<proteinExistence type="predicted"/>
<feature type="region of interest" description="Disordered" evidence="1">
    <location>
        <begin position="1"/>
        <end position="46"/>
    </location>
</feature>
<evidence type="ECO:0000256" key="1">
    <source>
        <dbReference type="SAM" id="MobiDB-lite"/>
    </source>
</evidence>
<dbReference type="EMBL" id="MU863668">
    <property type="protein sequence ID" value="KAK4097795.1"/>
    <property type="molecule type" value="Genomic_DNA"/>
</dbReference>
<organism evidence="2 3">
    <name type="scientific">Parathielavia hyrcaniae</name>
    <dbReference type="NCBI Taxonomy" id="113614"/>
    <lineage>
        <taxon>Eukaryota</taxon>
        <taxon>Fungi</taxon>
        <taxon>Dikarya</taxon>
        <taxon>Ascomycota</taxon>
        <taxon>Pezizomycotina</taxon>
        <taxon>Sordariomycetes</taxon>
        <taxon>Sordariomycetidae</taxon>
        <taxon>Sordariales</taxon>
        <taxon>Chaetomiaceae</taxon>
        <taxon>Parathielavia</taxon>
    </lineage>
</organism>
<dbReference type="AlphaFoldDB" id="A0AAN6SXT4"/>
<comment type="caution">
    <text evidence="2">The sequence shown here is derived from an EMBL/GenBank/DDBJ whole genome shotgun (WGS) entry which is preliminary data.</text>
</comment>
<keyword evidence="3" id="KW-1185">Reference proteome</keyword>